<comment type="subcellular location">
    <subcellularLocation>
        <location evidence="1">Cell membrane</location>
        <topology evidence="1">Multi-pass membrane protein</topology>
    </subcellularLocation>
</comment>
<keyword evidence="8" id="KW-1185">Reference proteome</keyword>
<proteinExistence type="predicted"/>
<keyword evidence="4 6" id="KW-1133">Transmembrane helix</keyword>
<dbReference type="GO" id="GO:0015920">
    <property type="term" value="P:lipopolysaccharide transport"/>
    <property type="evidence" value="ECO:0007669"/>
    <property type="project" value="TreeGrafter"/>
</dbReference>
<gene>
    <name evidence="7" type="ORF">MAMC_00715</name>
</gene>
<feature type="transmembrane region" description="Helical" evidence="6">
    <location>
        <begin position="335"/>
        <end position="357"/>
    </location>
</feature>
<evidence type="ECO:0000256" key="4">
    <source>
        <dbReference type="ARBA" id="ARBA00022989"/>
    </source>
</evidence>
<dbReference type="RefSeq" id="WP_142524794.1">
    <property type="nucleotide sequence ID" value="NZ_CABFUZ020000095.1"/>
</dbReference>
<dbReference type="AlphaFoldDB" id="A0A5E6MJE6"/>
<feature type="transmembrane region" description="Helical" evidence="6">
    <location>
        <begin position="50"/>
        <end position="78"/>
    </location>
</feature>
<dbReference type="PANTHER" id="PTHR33529:SF2">
    <property type="entry name" value="LIPOPOLYSACCHARIDE EXPORT SYSTEM PERMEASE PROTEIN LPTG"/>
    <property type="match status" value="1"/>
</dbReference>
<evidence type="ECO:0000256" key="2">
    <source>
        <dbReference type="ARBA" id="ARBA00022475"/>
    </source>
</evidence>
<feature type="transmembrane region" description="Helical" evidence="6">
    <location>
        <begin position="307"/>
        <end position="329"/>
    </location>
</feature>
<dbReference type="OrthoDB" id="9791458at2"/>
<evidence type="ECO:0000256" key="6">
    <source>
        <dbReference type="SAM" id="Phobius"/>
    </source>
</evidence>
<accession>A0A5E6MJE6</accession>
<evidence type="ECO:0000256" key="1">
    <source>
        <dbReference type="ARBA" id="ARBA00004651"/>
    </source>
</evidence>
<sequence>MKILSRYLFSSFLKPLLFSILGFLSLLVLADLFGSLEDFITNKTPTATILSYYTAFLPAALIIVAPPATLFAALYCLMQFQRHSELIAMQSCCVPLSRIFSPFLVVGIGLTAVLLAVQLGPGGNSQAKRDQIMEQIKGNRSVVTSIRGMIFREEAQHRIWYFQEVNLATKEAHNLEVLVQNALGVDQKKYFARRGIWRDGHWVLIDVNRIDYDAAGNFRNSTRFPELSLPSWETPPRRMVALQTKPRDLDARELWKLIEKPGRLSARTLAPYKIQFYNLFAEPCSAFVLLLLGLSEGARLNRRHPTAGVFHAIFILIAFFLIYRFFLILGQGSRIPAPLAVSIPLVGFLIFALFRLAPLFGIEPRRLLAS</sequence>
<dbReference type="GO" id="GO:0043190">
    <property type="term" value="C:ATP-binding cassette (ABC) transporter complex"/>
    <property type="evidence" value="ECO:0007669"/>
    <property type="project" value="TreeGrafter"/>
</dbReference>
<evidence type="ECO:0000256" key="5">
    <source>
        <dbReference type="ARBA" id="ARBA00023136"/>
    </source>
</evidence>
<evidence type="ECO:0000313" key="8">
    <source>
        <dbReference type="Proteomes" id="UP000381693"/>
    </source>
</evidence>
<dbReference type="Proteomes" id="UP000381693">
    <property type="component" value="Unassembled WGS sequence"/>
</dbReference>
<comment type="caution">
    <text evidence="7">The sequence shown here is derived from an EMBL/GenBank/DDBJ whole genome shotgun (WGS) entry which is preliminary data.</text>
</comment>
<keyword evidence="3 6" id="KW-0812">Transmembrane</keyword>
<dbReference type="PANTHER" id="PTHR33529">
    <property type="entry name" value="SLR0882 PROTEIN-RELATED"/>
    <property type="match status" value="1"/>
</dbReference>
<name>A0A5E6MJE6_9BACT</name>
<protein>
    <recommendedName>
        <fullName evidence="9">Lipopolysaccharide export system permease protein LptG</fullName>
    </recommendedName>
</protein>
<keyword evidence="5 6" id="KW-0472">Membrane</keyword>
<evidence type="ECO:0000313" key="7">
    <source>
        <dbReference type="EMBL" id="VVM05632.1"/>
    </source>
</evidence>
<evidence type="ECO:0000256" key="3">
    <source>
        <dbReference type="ARBA" id="ARBA00022692"/>
    </source>
</evidence>
<reference evidence="7" key="1">
    <citation type="submission" date="2019-09" db="EMBL/GenBank/DDBJ databases">
        <authorList>
            <person name="Cremers G."/>
        </authorList>
    </citation>
    <scope>NUCLEOTIDE SEQUENCE [LARGE SCALE GENOMIC DNA]</scope>
    <source>
        <strain evidence="7">3B</strain>
    </source>
</reference>
<feature type="transmembrane region" description="Helical" evidence="6">
    <location>
        <begin position="99"/>
        <end position="119"/>
    </location>
</feature>
<feature type="transmembrane region" description="Helical" evidence="6">
    <location>
        <begin position="276"/>
        <end position="295"/>
    </location>
</feature>
<organism evidence="7 8">
    <name type="scientific">Methylacidimicrobium cyclopophantes</name>
    <dbReference type="NCBI Taxonomy" id="1041766"/>
    <lineage>
        <taxon>Bacteria</taxon>
        <taxon>Pseudomonadati</taxon>
        <taxon>Verrucomicrobiota</taxon>
        <taxon>Methylacidimicrobium</taxon>
    </lineage>
</organism>
<evidence type="ECO:0008006" key="9">
    <source>
        <dbReference type="Google" id="ProtNLM"/>
    </source>
</evidence>
<keyword evidence="2" id="KW-1003">Cell membrane</keyword>
<feature type="transmembrane region" description="Helical" evidence="6">
    <location>
        <begin position="12"/>
        <end position="30"/>
    </location>
</feature>
<dbReference type="InterPro" id="IPR005495">
    <property type="entry name" value="LptG/LptF_permease"/>
</dbReference>
<dbReference type="Pfam" id="PF03739">
    <property type="entry name" value="LptF_LptG"/>
    <property type="match status" value="1"/>
</dbReference>
<dbReference type="EMBL" id="CABFUZ020000095">
    <property type="protein sequence ID" value="VVM05632.1"/>
    <property type="molecule type" value="Genomic_DNA"/>
</dbReference>